<comment type="caution">
    <text evidence="2">The sequence shown here is derived from an EMBL/GenBank/DDBJ whole genome shotgun (WGS) entry which is preliminary data.</text>
</comment>
<sequence length="168" mass="19560">MTVTKESNLQTELYEPMKVLMKAKMFLVVFALALMLRTKEMLKNINEGFGNEDSLRTTGEDNQDNVHVGCDDEGNNQRNDDNKRENAYEWHSFLLQTEEKEARRSAGEIDKSRDILHELDCPPRLSQNQFLGRCTQLLLHRDLLNQIRHQLVFSCLILPKQQNIAWEG</sequence>
<reference evidence="2 3" key="1">
    <citation type="journal article" date="2019" name="Sci. Rep.">
        <title>Orb-weaving spider Araneus ventricosus genome elucidates the spidroin gene catalogue.</title>
        <authorList>
            <person name="Kono N."/>
            <person name="Nakamura H."/>
            <person name="Ohtoshi R."/>
            <person name="Moran D.A.P."/>
            <person name="Shinohara A."/>
            <person name="Yoshida Y."/>
            <person name="Fujiwara M."/>
            <person name="Mori M."/>
            <person name="Tomita M."/>
            <person name="Arakawa K."/>
        </authorList>
    </citation>
    <scope>NUCLEOTIDE SEQUENCE [LARGE SCALE GENOMIC DNA]</scope>
</reference>
<keyword evidence="3" id="KW-1185">Reference proteome</keyword>
<evidence type="ECO:0000313" key="2">
    <source>
        <dbReference type="EMBL" id="GBM66192.1"/>
    </source>
</evidence>
<dbReference type="EMBL" id="BGPR01002010">
    <property type="protein sequence ID" value="GBM66192.1"/>
    <property type="molecule type" value="Genomic_DNA"/>
</dbReference>
<protein>
    <submittedName>
        <fullName evidence="2">Uncharacterized protein</fullName>
    </submittedName>
</protein>
<dbReference type="Proteomes" id="UP000499080">
    <property type="component" value="Unassembled WGS sequence"/>
</dbReference>
<proteinExistence type="predicted"/>
<name>A0A4Y2HLI5_ARAVE</name>
<evidence type="ECO:0000256" key="1">
    <source>
        <dbReference type="SAM" id="MobiDB-lite"/>
    </source>
</evidence>
<organism evidence="2 3">
    <name type="scientific">Araneus ventricosus</name>
    <name type="common">Orbweaver spider</name>
    <name type="synonym">Epeira ventricosa</name>
    <dbReference type="NCBI Taxonomy" id="182803"/>
    <lineage>
        <taxon>Eukaryota</taxon>
        <taxon>Metazoa</taxon>
        <taxon>Ecdysozoa</taxon>
        <taxon>Arthropoda</taxon>
        <taxon>Chelicerata</taxon>
        <taxon>Arachnida</taxon>
        <taxon>Araneae</taxon>
        <taxon>Araneomorphae</taxon>
        <taxon>Entelegynae</taxon>
        <taxon>Araneoidea</taxon>
        <taxon>Araneidae</taxon>
        <taxon>Araneus</taxon>
    </lineage>
</organism>
<dbReference type="AlphaFoldDB" id="A0A4Y2HLI5"/>
<evidence type="ECO:0000313" key="3">
    <source>
        <dbReference type="Proteomes" id="UP000499080"/>
    </source>
</evidence>
<accession>A0A4Y2HLI5</accession>
<gene>
    <name evidence="2" type="ORF">AVEN_55164_1</name>
</gene>
<feature type="region of interest" description="Disordered" evidence="1">
    <location>
        <begin position="50"/>
        <end position="83"/>
    </location>
</feature>